<evidence type="ECO:0000259" key="1">
    <source>
        <dbReference type="Pfam" id="PF11229"/>
    </source>
</evidence>
<keyword evidence="4" id="KW-1185">Reference proteome</keyword>
<dbReference type="InterPro" id="IPR021392">
    <property type="entry name" value="Focadhesin_C"/>
</dbReference>
<reference evidence="3" key="2">
    <citation type="journal article" date="2021" name="Genome Biol. Evol.">
        <title>Developing a high-quality reference genome for a parasitic bivalve with doubly uniparental inheritance (Bivalvia: Unionida).</title>
        <authorList>
            <person name="Smith C.H."/>
        </authorList>
    </citation>
    <scope>NUCLEOTIDE SEQUENCE</scope>
    <source>
        <strain evidence="3">CHS0354</strain>
        <tissue evidence="3">Mantle</tissue>
    </source>
</reference>
<accession>A0AAE0T2S3</accession>
<name>A0AAE0T2S3_9BIVA</name>
<protein>
    <recommendedName>
        <fullName evidence="5">Focadhesin</fullName>
    </recommendedName>
</protein>
<feature type="domain" description="Focadhesin C-terminal" evidence="1">
    <location>
        <begin position="1221"/>
        <end position="1798"/>
    </location>
</feature>
<dbReference type="InterPro" id="IPR016024">
    <property type="entry name" value="ARM-type_fold"/>
</dbReference>
<dbReference type="EMBL" id="JAEAOA010001682">
    <property type="protein sequence ID" value="KAK3602757.1"/>
    <property type="molecule type" value="Genomic_DNA"/>
</dbReference>
<dbReference type="Pfam" id="PF11229">
    <property type="entry name" value="Focadhesin"/>
    <property type="match status" value="1"/>
</dbReference>
<organism evidence="3 4">
    <name type="scientific">Potamilus streckersoni</name>
    <dbReference type="NCBI Taxonomy" id="2493646"/>
    <lineage>
        <taxon>Eukaryota</taxon>
        <taxon>Metazoa</taxon>
        <taxon>Spiralia</taxon>
        <taxon>Lophotrochozoa</taxon>
        <taxon>Mollusca</taxon>
        <taxon>Bivalvia</taxon>
        <taxon>Autobranchia</taxon>
        <taxon>Heteroconchia</taxon>
        <taxon>Palaeoheterodonta</taxon>
        <taxon>Unionida</taxon>
        <taxon>Unionoidea</taxon>
        <taxon>Unionidae</taxon>
        <taxon>Ambleminae</taxon>
        <taxon>Lampsilini</taxon>
        <taxon>Potamilus</taxon>
    </lineage>
</organism>
<dbReference type="Proteomes" id="UP001195483">
    <property type="component" value="Unassembled WGS sequence"/>
</dbReference>
<dbReference type="InterPro" id="IPR045163">
    <property type="entry name" value="Focadhesin/RST1"/>
</dbReference>
<reference evidence="3" key="3">
    <citation type="submission" date="2023-05" db="EMBL/GenBank/DDBJ databases">
        <authorList>
            <person name="Smith C.H."/>
        </authorList>
    </citation>
    <scope>NUCLEOTIDE SEQUENCE</scope>
    <source>
        <strain evidence="3">CHS0354</strain>
        <tissue evidence="3">Mantle</tissue>
    </source>
</reference>
<feature type="domain" description="DUF3730" evidence="2">
    <location>
        <begin position="490"/>
        <end position="714"/>
    </location>
</feature>
<dbReference type="GO" id="GO:0060147">
    <property type="term" value="P:regulation of post-transcriptional gene silencing"/>
    <property type="evidence" value="ECO:0007669"/>
    <property type="project" value="InterPro"/>
</dbReference>
<evidence type="ECO:0000313" key="4">
    <source>
        <dbReference type="Proteomes" id="UP001195483"/>
    </source>
</evidence>
<dbReference type="InterPro" id="IPR022542">
    <property type="entry name" value="FOCAD/RST1_DUF3730"/>
</dbReference>
<proteinExistence type="predicted"/>
<evidence type="ECO:0000259" key="2">
    <source>
        <dbReference type="Pfam" id="PF12530"/>
    </source>
</evidence>
<comment type="caution">
    <text evidence="3">The sequence shown here is derived from an EMBL/GenBank/DDBJ whole genome shotgun (WGS) entry which is preliminary data.</text>
</comment>
<dbReference type="PANTHER" id="PTHR16212:SF4">
    <property type="entry name" value="FOCADHESIN"/>
    <property type="match status" value="1"/>
</dbReference>
<evidence type="ECO:0008006" key="5">
    <source>
        <dbReference type="Google" id="ProtNLM"/>
    </source>
</evidence>
<sequence length="1801" mass="200096">MEDIKRRLAFSNAGVQCQAAWKLYTEVVASVKKKRSTGAGPDIIGAGSTEILELKSLWEHCSSEHGLVATTSCQALVELVYGGYAEFTYVLNGFLNQVPSARNLNGIVEALGQLLMLQFGVLENSRVEYKCPYSVRSPPHPFITVFTYRPESWPLLQQQVLIFCCHGDNRISQKALLILDPFLKFVLLEPHQMEKYQPMRTGLQRGLLQAFSQTSDMTVKKQIISYCINILPCIQIASINGLGEAVQWMSELLLKLIACPKLLDKTCDRLVTYSFQLCLSCVHSNSSFLSLTRLILELGTLTPQVLCSDLNLVLLCGILLEAPSTDCLPLLKTVRLILGTQGEALCSICIGMIILPLLQITTNSSMATQQSGIVSLASQMVSEVKTRMQGNNITFSYPKDLDEQQMTEDGYKSKLYTRLALLFNGDRSAAKSWLSKLQPHLQSLTSVPMTLTNLVSSMLVVFEDTDISSLALHRLLDIAKQDPSQGLICLPLILHTLGWKTCPQLQLEILEAVPKLATHKICIAPLLKTILSLGNSPKQRMKALSLKLLVELWALQDRCFPHLLKAITEKNTKNVAVETADEIIFAKAKAIRDVCKLRPEQHGADMLGPLSDILNFYTEEHYAPAAALALEGLCCLCETEVIELRSAWQVLKGKLISDCRPVVVEKICEFFSLVPALEVKSLEFEVFLYEVVQSLWLYGQSSDNKVRGAAYRALSRFKEEHIKISQLPFAVTEDFILQARAVIQQQENPDPNLTEDVIINFVPGVCYTRILKQLTEPVLTDFQQLMSSLVSQEVESLPRGIYHSSLRRQGVAANQGKAIGSIPEFLRAQYQKNRLPGIRPGLAAGLLFCYDPPLEVGRDGRLRKHYLISHGKQFQQTFETLVNEVPVQPSEWHRSMLIPQAWASFMDRLYTSMLEARKAEIDLQLKRGHVNEEEADVKKNIAWLWVRDTLADSIKIKSRGNPSVQSNSILALSGLALCVHRFATGLDNDSLKEAENCTQHLSHSHWLTVAMETLMLLMDVNYNPKGTLLGMCQQKSSTDKMPASLLAQAAACVALTQMMPVLITLDIDHVFKVITMLTSRLPGQPNTEVSPVLYFYSGLGLGMFLARLFEERFSDVGARKGMLEVMKALDGLEECCLSSENNRSGALLGLGLAITSLCEEGLTESRAHVASIQEKLHVKFQKLEVTDQAYQAHCVCLACVSGSAFTSNILPLEQVNTVVQTLQQAHLNNPQNTGLCLSLGMLCYSLSKAGHPTIGNLRQQVFAQWRKKIQSQDTSPLEKVALLNGLFALVGSERTLIPVKGSISLESGDISIADVIELSSQIVTNGNDLGIQSNSAWMLGHLYLSACAVTENRASVPSNYSYLKESSLLRAIVDFALDAGRLGPEGVPCEQVKVILTALSKSAYQRALPPLNWAGLLSPLMRLNFGEEVKQLCLQIAVSQSTSAPTAAMFLSSWITPPLFNTLQEESQIFLYGSMATIIRAVAPDPLQTFINRGCKGPFQDIPSHYRSCLSVLTGLNKALEVPDPPEAVTHILYQATAELYTALQDVTNEQLLAAMSSCLGNMPDDYIDNITIADFMEPTHLTRGIFTRCYLVAKGKQPIALLNRILDAIFNSDKCDKDYVLWLLTHCFHGVAKLQNEFTNVMKRLQWLLELLGHTRNIATGVFALSDSVKNRIEVVKFAVSGVAAALCLWVSQQPQAVLGLTSDLMTLPQWSQQDWKLDGESRLWTEPIKLLPSFVENIQKEPWNQVCPMFVEWLLTLSDLPNDVIPMLYKNCLQECLLVLRHSIEFKKTTVWTRTVSIV</sequence>
<evidence type="ECO:0000313" key="3">
    <source>
        <dbReference type="EMBL" id="KAK3602757.1"/>
    </source>
</evidence>
<dbReference type="PANTHER" id="PTHR16212">
    <property type="entry name" value="FOCADHESIN FAMILY MEMBER"/>
    <property type="match status" value="1"/>
</dbReference>
<reference evidence="3" key="1">
    <citation type="journal article" date="2021" name="Genome Biol. Evol.">
        <title>A High-Quality Reference Genome for a Parasitic Bivalve with Doubly Uniparental Inheritance (Bivalvia: Unionida).</title>
        <authorList>
            <person name="Smith C.H."/>
        </authorList>
    </citation>
    <scope>NUCLEOTIDE SEQUENCE</scope>
    <source>
        <strain evidence="3">CHS0354</strain>
    </source>
</reference>
<gene>
    <name evidence="3" type="ORF">CHS0354_027755</name>
</gene>
<dbReference type="SUPFAM" id="SSF48371">
    <property type="entry name" value="ARM repeat"/>
    <property type="match status" value="1"/>
</dbReference>
<dbReference type="Pfam" id="PF12530">
    <property type="entry name" value="DUF3730"/>
    <property type="match status" value="1"/>
</dbReference>